<dbReference type="InterPro" id="IPR040647">
    <property type="entry name" value="SPIN-DOC_Znf-C2H2"/>
</dbReference>
<reference evidence="2" key="3">
    <citation type="submission" date="2025-08" db="UniProtKB">
        <authorList>
            <consortium name="Ensembl"/>
        </authorList>
    </citation>
    <scope>IDENTIFICATION</scope>
    <source>
        <strain evidence="2">HNI</strain>
    </source>
</reference>
<dbReference type="PANTHER" id="PTHR45913">
    <property type="entry name" value="EPM2A-INTERACTING PROTEIN 1"/>
    <property type="match status" value="1"/>
</dbReference>
<protein>
    <recommendedName>
        <fullName evidence="1">SPIN-DOC-like zinc-finger domain-containing protein</fullName>
    </recommendedName>
</protein>
<evidence type="ECO:0000313" key="3">
    <source>
        <dbReference type="Proteomes" id="UP000265180"/>
    </source>
</evidence>
<dbReference type="PANTHER" id="PTHR45913:SF9">
    <property type="entry name" value="GENERAL TRANSCRIPTION FACTOR II-I REPEAT DOMAIN-CONTAINING PROTEIN 2-LIKE-RELATED"/>
    <property type="match status" value="1"/>
</dbReference>
<evidence type="ECO:0000259" key="1">
    <source>
        <dbReference type="Pfam" id="PF18658"/>
    </source>
</evidence>
<sequence>MERQRQWHTDKRHFKQKWEDDYFFAEISSKAVCLICQQSLAVLKEYNISRHYETKHAVFSRYKGEARKKKSSELLSKLRSQQATLTRPSTAQDCATRASFEISALIAKSGRSFSTGDFVKECLSTAASIMCPSQERVFSQISLSRNTVTRRDEDLSRDIRDQLTVKSRDFVAFSLACDESTDISDSAQLLVFVRGINADMEITQELAGLETLRGTTKGEDLFAAVSRVLDKYNLSWDKMVGITTDGAPAMIGKKAGLTALISQKVSECGGKVAQYHCILHQEQLCAKTIGLADVVRDVVKIINCIRSKALSHRQFRAFLDEVDAQYKDILYHQEVRWLSRGTVLKRFFELRQLIAEFLSSASRDTQIPTDKRWIFDVAFMVDITDLLNNLNVKLQGKEQIITELFDHIKAFQMKLQLLCRHLSAGNFAHFPSLRDVNVEVDRLPEYGELLSNLNKEFDLCFVDFKKTAGDMELFSQPFSVSPDSVPEHLQMELIEFQCDTELRRKFVSLPLRDFYPHVSKQRYPQMRKNAQVMLSLFGSTYICEQTFSLMNLNKIKLRGTLTDSHLQDILTLSVSNWITYILDSTTFLASKRSSRGKNGGFDRTN</sequence>
<dbReference type="InterPro" id="IPR012337">
    <property type="entry name" value="RNaseH-like_sf"/>
</dbReference>
<accession>A0A3P9M695</accession>
<dbReference type="Proteomes" id="UP000265180">
    <property type="component" value="Chromosome 21"/>
</dbReference>
<dbReference type="Pfam" id="PF18658">
    <property type="entry name" value="zf-C2H2_12"/>
    <property type="match status" value="1"/>
</dbReference>
<dbReference type="AlphaFoldDB" id="A0A3P9M695"/>
<proteinExistence type="predicted"/>
<dbReference type="Ensembl" id="ENSORLT00020018032.1">
    <property type="protein sequence ID" value="ENSORLP00020028583.1"/>
    <property type="gene ID" value="ENSORLG00020012126.1"/>
</dbReference>
<evidence type="ECO:0000313" key="2">
    <source>
        <dbReference type="Ensembl" id="ENSORLP00020028583.1"/>
    </source>
</evidence>
<feature type="domain" description="SPIN-DOC-like zinc-finger" evidence="1">
    <location>
        <begin position="16"/>
        <end position="71"/>
    </location>
</feature>
<reference evidence="2 3" key="2">
    <citation type="submission" date="2017-04" db="EMBL/GenBank/DDBJ databases">
        <title>CpG methylation of centromeres and impact of large insertions on vertebrate speciation.</title>
        <authorList>
            <person name="Ichikawa K."/>
            <person name="Yoshimura J."/>
            <person name="Morishita S."/>
        </authorList>
    </citation>
    <scope>NUCLEOTIDE SEQUENCE</scope>
    <source>
        <strain evidence="2 3">HNI</strain>
    </source>
</reference>
<organism evidence="2 3">
    <name type="scientific">Oryzias latipes</name>
    <name type="common">Japanese rice fish</name>
    <name type="synonym">Japanese killifish</name>
    <dbReference type="NCBI Taxonomy" id="8090"/>
    <lineage>
        <taxon>Eukaryota</taxon>
        <taxon>Metazoa</taxon>
        <taxon>Chordata</taxon>
        <taxon>Craniata</taxon>
        <taxon>Vertebrata</taxon>
        <taxon>Euteleostomi</taxon>
        <taxon>Actinopterygii</taxon>
        <taxon>Neopterygii</taxon>
        <taxon>Teleostei</taxon>
        <taxon>Neoteleostei</taxon>
        <taxon>Acanthomorphata</taxon>
        <taxon>Ovalentaria</taxon>
        <taxon>Atherinomorphae</taxon>
        <taxon>Beloniformes</taxon>
        <taxon>Adrianichthyidae</taxon>
        <taxon>Oryziinae</taxon>
        <taxon>Oryzias</taxon>
    </lineage>
</organism>
<dbReference type="SUPFAM" id="SSF53098">
    <property type="entry name" value="Ribonuclease H-like"/>
    <property type="match status" value="1"/>
</dbReference>
<name>A0A3P9M695_ORYLA</name>
<reference key="1">
    <citation type="journal article" date="2007" name="Nature">
        <title>The medaka draft genome and insights into vertebrate genome evolution.</title>
        <authorList>
            <person name="Kasahara M."/>
            <person name="Naruse K."/>
            <person name="Sasaki S."/>
            <person name="Nakatani Y."/>
            <person name="Qu W."/>
            <person name="Ahsan B."/>
            <person name="Yamada T."/>
            <person name="Nagayasu Y."/>
            <person name="Doi K."/>
            <person name="Kasai Y."/>
            <person name="Jindo T."/>
            <person name="Kobayashi D."/>
            <person name="Shimada A."/>
            <person name="Toyoda A."/>
            <person name="Kuroki Y."/>
            <person name="Fujiyama A."/>
            <person name="Sasaki T."/>
            <person name="Shimizu A."/>
            <person name="Asakawa S."/>
            <person name="Shimizu N."/>
            <person name="Hashimoto S."/>
            <person name="Yang J."/>
            <person name="Lee Y."/>
            <person name="Matsushima K."/>
            <person name="Sugano S."/>
            <person name="Sakaizumi M."/>
            <person name="Narita T."/>
            <person name="Ohishi K."/>
            <person name="Haga S."/>
            <person name="Ohta F."/>
            <person name="Nomoto H."/>
            <person name="Nogata K."/>
            <person name="Morishita T."/>
            <person name="Endo T."/>
            <person name="Shin-I T."/>
            <person name="Takeda H."/>
            <person name="Morishita S."/>
            <person name="Kohara Y."/>
        </authorList>
    </citation>
    <scope>NUCLEOTIDE SEQUENCE [LARGE SCALE GENOMIC DNA]</scope>
    <source>
        <strain>Hd-rR</strain>
    </source>
</reference>
<reference evidence="2" key="4">
    <citation type="submission" date="2025-09" db="UniProtKB">
        <authorList>
            <consortium name="Ensembl"/>
        </authorList>
    </citation>
    <scope>IDENTIFICATION</scope>
    <source>
        <strain evidence="2">HNI</strain>
    </source>
</reference>